<dbReference type="RefSeq" id="WP_066172693.1">
    <property type="nucleotide sequence ID" value="NZ_CP036246.2"/>
</dbReference>
<evidence type="ECO:0000313" key="1">
    <source>
        <dbReference type="EMBL" id="QEP40481.1"/>
    </source>
</evidence>
<dbReference type="PANTHER" id="PTHR35866:SF1">
    <property type="entry name" value="YKGJ FAMILY CYSTEINE CLUSTER PROTEIN"/>
    <property type="match status" value="1"/>
</dbReference>
<dbReference type="AlphaFoldDB" id="A0A5C2HGN9"/>
<sequence>MSDLMKKDGYSFSFNPKACESCGGKCCTGESGYIWINISEIEALAKHLKMTLDDFREKYLFKESYKYSLKEVKYEDGNYACCFFDNIKKQCSIYEYRPYQCRTFPFWSYFKDNFKEVEKECIGIKKL</sequence>
<dbReference type="OrthoDB" id="9810361at2"/>
<evidence type="ECO:0000313" key="2">
    <source>
        <dbReference type="Proteomes" id="UP000322644"/>
    </source>
</evidence>
<dbReference type="Pfam" id="PF03692">
    <property type="entry name" value="CxxCxxCC"/>
    <property type="match status" value="1"/>
</dbReference>
<reference evidence="1 2" key="1">
    <citation type="submission" date="2019-09" db="EMBL/GenBank/DDBJ databases">
        <title>Complete genome sequencing of four Arcobacter species reveals a diverse suite of mobile elements.</title>
        <authorList>
            <person name="Miller W.G."/>
            <person name="Yee E."/>
            <person name="Bono J.L."/>
        </authorList>
    </citation>
    <scope>NUCLEOTIDE SEQUENCE [LARGE SCALE GENOMIC DNA]</scope>
    <source>
        <strain evidence="1 2">CCUG 56899</strain>
    </source>
</reference>
<accession>A0A5C2HGN9</accession>
<reference evidence="1 2" key="2">
    <citation type="submission" date="2019-09" db="EMBL/GenBank/DDBJ databases">
        <title>Taxonomic note: a critical rebuttal of the proposed division of the genus Arcobacter into six genera, emended descriptions of Arcobacter anaerophilus and the genus Arcobacter, and an assessment of genus-level boundaries for Epsilonproteobacteria using in silico genomic comparator tools.</title>
        <authorList>
            <person name="On S.L.W."/>
            <person name="Miller W.G."/>
            <person name="Biggs P."/>
            <person name="Cornelius A."/>
            <person name="Vandamme P."/>
        </authorList>
    </citation>
    <scope>NUCLEOTIDE SEQUENCE [LARGE SCALE GENOMIC DNA]</scope>
    <source>
        <strain evidence="1 2">CCUG 56899</strain>
    </source>
</reference>
<dbReference type="KEGG" id="apoc:APORC_0879"/>
<gene>
    <name evidence="1" type="ORF">APORC_0879</name>
</gene>
<dbReference type="InterPro" id="IPR005358">
    <property type="entry name" value="Puta_zinc/iron-chelating_dom"/>
</dbReference>
<organism evidence="1 2">
    <name type="scientific">Arcobacter porcinus</name>
    <dbReference type="NCBI Taxonomy" id="1935204"/>
    <lineage>
        <taxon>Bacteria</taxon>
        <taxon>Pseudomonadati</taxon>
        <taxon>Campylobacterota</taxon>
        <taxon>Epsilonproteobacteria</taxon>
        <taxon>Campylobacterales</taxon>
        <taxon>Arcobacteraceae</taxon>
        <taxon>Arcobacter</taxon>
    </lineage>
</organism>
<dbReference type="PANTHER" id="PTHR35866">
    <property type="entry name" value="PUTATIVE-RELATED"/>
    <property type="match status" value="1"/>
</dbReference>
<proteinExistence type="predicted"/>
<dbReference type="Proteomes" id="UP000322644">
    <property type="component" value="Chromosome"/>
</dbReference>
<protein>
    <submittedName>
        <fullName evidence="1">Putative [Fe-S] cluster-containing protein</fullName>
    </submittedName>
</protein>
<name>A0A5C2HGN9_9BACT</name>
<dbReference type="EMBL" id="CP036246">
    <property type="protein sequence ID" value="QEP40481.1"/>
    <property type="molecule type" value="Genomic_DNA"/>
</dbReference>